<keyword evidence="1" id="KW-0732">Signal</keyword>
<reference evidence="2" key="1">
    <citation type="submission" date="2021-02" db="EMBL/GenBank/DDBJ databases">
        <title>Genome sequence Cadophora malorum strain M34.</title>
        <authorList>
            <person name="Stefanovic E."/>
            <person name="Vu D."/>
            <person name="Scully C."/>
            <person name="Dijksterhuis J."/>
            <person name="Roader J."/>
            <person name="Houbraken J."/>
        </authorList>
    </citation>
    <scope>NUCLEOTIDE SEQUENCE</scope>
    <source>
        <strain evidence="2">M34</strain>
    </source>
</reference>
<protein>
    <submittedName>
        <fullName evidence="2">Uncharacterized protein</fullName>
    </submittedName>
</protein>
<evidence type="ECO:0000313" key="2">
    <source>
        <dbReference type="EMBL" id="KAG4424837.1"/>
    </source>
</evidence>
<sequence>MVAITSLIPIIALTALVSAIPEPGQSVATYRFFNRANCDFSGGDQRETLTAIMPGGSTPLQQNQRLVGTCYSENAYASLAVFNIEAGCQWEQHTAGCTGTPLAIKTSNDPQCLTVSGAAPRNFYKITCR</sequence>
<evidence type="ECO:0000256" key="1">
    <source>
        <dbReference type="SAM" id="SignalP"/>
    </source>
</evidence>
<gene>
    <name evidence="2" type="ORF">IFR04_001997</name>
</gene>
<organism evidence="2 3">
    <name type="scientific">Cadophora malorum</name>
    <dbReference type="NCBI Taxonomy" id="108018"/>
    <lineage>
        <taxon>Eukaryota</taxon>
        <taxon>Fungi</taxon>
        <taxon>Dikarya</taxon>
        <taxon>Ascomycota</taxon>
        <taxon>Pezizomycotina</taxon>
        <taxon>Leotiomycetes</taxon>
        <taxon>Helotiales</taxon>
        <taxon>Ploettnerulaceae</taxon>
        <taxon>Cadophora</taxon>
    </lineage>
</organism>
<dbReference type="EMBL" id="JAFJYH010000016">
    <property type="protein sequence ID" value="KAG4424837.1"/>
    <property type="molecule type" value="Genomic_DNA"/>
</dbReference>
<accession>A0A8H8BUX6</accession>
<keyword evidence="3" id="KW-1185">Reference proteome</keyword>
<feature type="chain" id="PRO_5034826094" evidence="1">
    <location>
        <begin position="20"/>
        <end position="129"/>
    </location>
</feature>
<evidence type="ECO:0000313" key="3">
    <source>
        <dbReference type="Proteomes" id="UP000664132"/>
    </source>
</evidence>
<feature type="signal peptide" evidence="1">
    <location>
        <begin position="1"/>
        <end position="19"/>
    </location>
</feature>
<comment type="caution">
    <text evidence="2">The sequence shown here is derived from an EMBL/GenBank/DDBJ whole genome shotgun (WGS) entry which is preliminary data.</text>
</comment>
<dbReference type="Proteomes" id="UP000664132">
    <property type="component" value="Unassembled WGS sequence"/>
</dbReference>
<dbReference type="OrthoDB" id="3492278at2759"/>
<name>A0A8H8BUX6_9HELO</name>
<dbReference type="AlphaFoldDB" id="A0A8H8BUX6"/>
<proteinExistence type="predicted"/>